<dbReference type="RefSeq" id="WP_169684277.1">
    <property type="nucleotide sequence ID" value="NZ_JABBNU010000011.1"/>
</dbReference>
<feature type="domain" description="Mur ligase central" evidence="10">
    <location>
        <begin position="108"/>
        <end position="287"/>
    </location>
</feature>
<keyword evidence="12" id="KW-1185">Reference proteome</keyword>
<dbReference type="SUPFAM" id="SSF53623">
    <property type="entry name" value="MurD-like peptide ligases, catalytic domain"/>
    <property type="match status" value="1"/>
</dbReference>
<dbReference type="HAMAP" id="MF_00639">
    <property type="entry name" value="MurD"/>
    <property type="match status" value="1"/>
</dbReference>
<dbReference type="EMBL" id="JABBNU010000011">
    <property type="protein sequence ID" value="NMM50081.1"/>
    <property type="molecule type" value="Genomic_DNA"/>
</dbReference>
<keyword evidence="6 7" id="KW-0067">ATP-binding</keyword>
<comment type="caution">
    <text evidence="11">The sequence shown here is derived from an EMBL/GenBank/DDBJ whole genome shotgun (WGS) entry which is preliminary data.</text>
</comment>
<dbReference type="Pfam" id="PF21377">
    <property type="entry name" value="MurD_N"/>
    <property type="match status" value="1"/>
</dbReference>
<protein>
    <recommendedName>
        <fullName evidence="7 8">UDP-N-acetylmuramoylalanine--D-glutamate ligase</fullName>
        <ecNumber evidence="7 8">6.3.2.9</ecNumber>
    </recommendedName>
    <alternativeName>
        <fullName evidence="7">D-glutamic acid-adding enzyme</fullName>
    </alternativeName>
    <alternativeName>
        <fullName evidence="7">UDP-N-acetylmuramoyl-L-alanyl-D-glutamate synthetase</fullName>
    </alternativeName>
</protein>
<dbReference type="Pfam" id="PF02875">
    <property type="entry name" value="Mur_ligase_C"/>
    <property type="match status" value="1"/>
</dbReference>
<sequence>MADRIIILGAGESGTGAALLAKSKGFEVFLSDKGAIADKYKQQLSDAGVFFEEGGHDYSRWVGAVLAVKSPGIPPHAEPIAWCKEQSIPVIGEIEWGARFTNKPIVAITGTNGKTTTTLLAHHLITSSGLNYALTGNVGKSFANAVISDGKYDGYVVEISSFQLDDIVEFRPHIGVLLNVTPDHLDRYQYNMDLYLASKMRLVMNMNASDYFIANTADEYTSKGVDQGSGDYKLISINKEGNTADVLISDEAIAFAVGGKEFVVGNDELPIKGPHNQVNAAAAISAALLTGIEPEVIKQHLKSFVNAPHRLQLVREINGVEYVNDSKATNLEAVFYAIKSFKKPIIWIAGGVDKGNDYELIKPLIREKVKSLVCMGVDNKKLVESFTNEIKVFDTDSIKKALAVAYTEAQQGDVVLLSPACASFDLFKNYEDRGNQFIDAVNKLGEGVSND</sequence>
<dbReference type="Pfam" id="PF08245">
    <property type="entry name" value="Mur_ligase_M"/>
    <property type="match status" value="1"/>
</dbReference>
<comment type="catalytic activity">
    <reaction evidence="7 8">
        <text>UDP-N-acetyl-alpha-D-muramoyl-L-alanine + D-glutamate + ATP = UDP-N-acetyl-alpha-D-muramoyl-L-alanyl-D-glutamate + ADP + phosphate + H(+)</text>
        <dbReference type="Rhea" id="RHEA:16429"/>
        <dbReference type="ChEBI" id="CHEBI:15378"/>
        <dbReference type="ChEBI" id="CHEBI:29986"/>
        <dbReference type="ChEBI" id="CHEBI:30616"/>
        <dbReference type="ChEBI" id="CHEBI:43474"/>
        <dbReference type="ChEBI" id="CHEBI:83898"/>
        <dbReference type="ChEBI" id="CHEBI:83900"/>
        <dbReference type="ChEBI" id="CHEBI:456216"/>
        <dbReference type="EC" id="6.3.2.9"/>
    </reaction>
</comment>
<dbReference type="InterPro" id="IPR036565">
    <property type="entry name" value="Mur-like_cat_sf"/>
</dbReference>
<keyword evidence="3 7" id="KW-0963">Cytoplasm</keyword>
<dbReference type="GO" id="GO:0009252">
    <property type="term" value="P:peptidoglycan biosynthetic process"/>
    <property type="evidence" value="ECO:0007669"/>
    <property type="project" value="UniProtKB-UniRule"/>
</dbReference>
<organism evidence="11 12">
    <name type="scientific">Marinigracilibium pacificum</name>
    <dbReference type="NCBI Taxonomy" id="2729599"/>
    <lineage>
        <taxon>Bacteria</taxon>
        <taxon>Pseudomonadati</taxon>
        <taxon>Bacteroidota</taxon>
        <taxon>Cytophagia</taxon>
        <taxon>Cytophagales</taxon>
        <taxon>Flammeovirgaceae</taxon>
        <taxon>Marinigracilibium</taxon>
    </lineage>
</organism>
<evidence type="ECO:0000256" key="6">
    <source>
        <dbReference type="ARBA" id="ARBA00022840"/>
    </source>
</evidence>
<keyword evidence="4 7" id="KW-0436">Ligase</keyword>
<evidence type="ECO:0000259" key="10">
    <source>
        <dbReference type="Pfam" id="PF08245"/>
    </source>
</evidence>
<dbReference type="GO" id="GO:0005524">
    <property type="term" value="F:ATP binding"/>
    <property type="evidence" value="ECO:0007669"/>
    <property type="project" value="UniProtKB-UniRule"/>
</dbReference>
<dbReference type="PANTHER" id="PTHR43692">
    <property type="entry name" value="UDP-N-ACETYLMURAMOYLALANINE--D-GLUTAMATE LIGASE"/>
    <property type="match status" value="1"/>
</dbReference>
<dbReference type="UniPathway" id="UPA00219"/>
<dbReference type="GO" id="GO:0071555">
    <property type="term" value="P:cell wall organization"/>
    <property type="evidence" value="ECO:0007669"/>
    <property type="project" value="UniProtKB-KW"/>
</dbReference>
<evidence type="ECO:0000313" key="12">
    <source>
        <dbReference type="Proteomes" id="UP000559010"/>
    </source>
</evidence>
<dbReference type="Gene3D" id="3.40.50.720">
    <property type="entry name" value="NAD(P)-binding Rossmann-like Domain"/>
    <property type="match status" value="1"/>
</dbReference>
<keyword evidence="7 8" id="KW-0961">Cell wall biogenesis/degradation</keyword>
<evidence type="ECO:0000256" key="1">
    <source>
        <dbReference type="ARBA" id="ARBA00004496"/>
    </source>
</evidence>
<feature type="binding site" evidence="7">
    <location>
        <begin position="110"/>
        <end position="116"/>
    </location>
    <ligand>
        <name>ATP</name>
        <dbReference type="ChEBI" id="CHEBI:30616"/>
    </ligand>
</feature>
<dbReference type="InterPro" id="IPR004101">
    <property type="entry name" value="Mur_ligase_C"/>
</dbReference>
<keyword evidence="7 8" id="KW-0131">Cell cycle</keyword>
<dbReference type="InterPro" id="IPR036615">
    <property type="entry name" value="Mur_ligase_C_dom_sf"/>
</dbReference>
<comment type="pathway">
    <text evidence="2 7 8">Cell wall biogenesis; peptidoglycan biosynthesis.</text>
</comment>
<dbReference type="Gene3D" id="3.40.1190.10">
    <property type="entry name" value="Mur-like, catalytic domain"/>
    <property type="match status" value="1"/>
</dbReference>
<dbReference type="GO" id="GO:0008764">
    <property type="term" value="F:UDP-N-acetylmuramoylalanine-D-glutamate ligase activity"/>
    <property type="evidence" value="ECO:0007669"/>
    <property type="project" value="UniProtKB-UniRule"/>
</dbReference>
<dbReference type="InterPro" id="IPR005762">
    <property type="entry name" value="MurD"/>
</dbReference>
<keyword evidence="5 7" id="KW-0547">Nucleotide-binding</keyword>
<reference evidence="11 12" key="1">
    <citation type="submission" date="2020-04" db="EMBL/GenBank/DDBJ databases">
        <title>Flammeovirgaceae bacterium KN852 isolated from deep sea.</title>
        <authorList>
            <person name="Zhang D.-C."/>
        </authorList>
    </citation>
    <scope>NUCLEOTIDE SEQUENCE [LARGE SCALE GENOMIC DNA]</scope>
    <source>
        <strain evidence="11 12">KN852</strain>
    </source>
</reference>
<dbReference type="Proteomes" id="UP000559010">
    <property type="component" value="Unassembled WGS sequence"/>
</dbReference>
<dbReference type="InterPro" id="IPR013221">
    <property type="entry name" value="Mur_ligase_cen"/>
</dbReference>
<gene>
    <name evidence="7 11" type="primary">murD</name>
    <name evidence="11" type="ORF">HH304_16860</name>
</gene>
<comment type="subcellular location">
    <subcellularLocation>
        <location evidence="1 7 8">Cytoplasm</location>
    </subcellularLocation>
</comment>
<feature type="domain" description="Mur ligase C-terminal" evidence="9">
    <location>
        <begin position="309"/>
        <end position="421"/>
    </location>
</feature>
<accession>A0A848J2X7</accession>
<evidence type="ECO:0000313" key="11">
    <source>
        <dbReference type="EMBL" id="NMM50081.1"/>
    </source>
</evidence>
<keyword evidence="7 8" id="KW-0132">Cell division</keyword>
<dbReference type="SUPFAM" id="SSF51984">
    <property type="entry name" value="MurCD N-terminal domain"/>
    <property type="match status" value="1"/>
</dbReference>
<comment type="function">
    <text evidence="7 8">Cell wall formation. Catalyzes the addition of glutamate to the nucleotide precursor UDP-N-acetylmuramoyl-L-alanine (UMA).</text>
</comment>
<dbReference type="EC" id="6.3.2.9" evidence="7 8"/>
<evidence type="ECO:0000256" key="5">
    <source>
        <dbReference type="ARBA" id="ARBA00022741"/>
    </source>
</evidence>
<dbReference type="NCBIfam" id="TIGR01087">
    <property type="entry name" value="murD"/>
    <property type="match status" value="1"/>
</dbReference>
<proteinExistence type="inferred from homology"/>
<evidence type="ECO:0000256" key="7">
    <source>
        <dbReference type="HAMAP-Rule" id="MF_00639"/>
    </source>
</evidence>
<dbReference type="GO" id="GO:0051301">
    <property type="term" value="P:cell division"/>
    <property type="evidence" value="ECO:0007669"/>
    <property type="project" value="UniProtKB-KW"/>
</dbReference>
<evidence type="ECO:0000256" key="2">
    <source>
        <dbReference type="ARBA" id="ARBA00004752"/>
    </source>
</evidence>
<comment type="similarity">
    <text evidence="7">Belongs to the MurCDEF family.</text>
</comment>
<dbReference type="PANTHER" id="PTHR43692:SF1">
    <property type="entry name" value="UDP-N-ACETYLMURAMOYLALANINE--D-GLUTAMATE LIGASE"/>
    <property type="match status" value="1"/>
</dbReference>
<dbReference type="GO" id="GO:0008360">
    <property type="term" value="P:regulation of cell shape"/>
    <property type="evidence" value="ECO:0007669"/>
    <property type="project" value="UniProtKB-KW"/>
</dbReference>
<evidence type="ECO:0000259" key="9">
    <source>
        <dbReference type="Pfam" id="PF02875"/>
    </source>
</evidence>
<dbReference type="SUPFAM" id="SSF53244">
    <property type="entry name" value="MurD-like peptide ligases, peptide-binding domain"/>
    <property type="match status" value="1"/>
</dbReference>
<keyword evidence="7 8" id="KW-0573">Peptidoglycan synthesis</keyword>
<keyword evidence="7 8" id="KW-0133">Cell shape</keyword>
<dbReference type="GO" id="GO:0005737">
    <property type="term" value="C:cytoplasm"/>
    <property type="evidence" value="ECO:0007669"/>
    <property type="project" value="UniProtKB-SubCell"/>
</dbReference>
<dbReference type="AlphaFoldDB" id="A0A848J2X7"/>
<name>A0A848J2X7_9BACT</name>
<evidence type="ECO:0000256" key="8">
    <source>
        <dbReference type="RuleBase" id="RU003664"/>
    </source>
</evidence>
<dbReference type="Gene3D" id="3.90.190.20">
    <property type="entry name" value="Mur ligase, C-terminal domain"/>
    <property type="match status" value="1"/>
</dbReference>
<evidence type="ECO:0000256" key="3">
    <source>
        <dbReference type="ARBA" id="ARBA00022490"/>
    </source>
</evidence>
<evidence type="ECO:0000256" key="4">
    <source>
        <dbReference type="ARBA" id="ARBA00022598"/>
    </source>
</evidence>